<dbReference type="NCBIfam" id="TIGR00327">
    <property type="entry name" value="secE_euk_arch"/>
    <property type="match status" value="1"/>
</dbReference>
<gene>
    <name evidence="11" type="ORF">VTK73DRAFT_10334</name>
</gene>
<sequence length="70" mass="7756">MSEQVQALLEAPLEFWRDGLQFARRCEKPDKKEFLKICTAVGTGFVVMGVVGYIVKLIHVPLNHTLVGGA</sequence>
<keyword evidence="3" id="KW-0813">Transport</keyword>
<evidence type="ECO:0000256" key="6">
    <source>
        <dbReference type="ARBA" id="ARBA00022927"/>
    </source>
</evidence>
<dbReference type="Proteomes" id="UP001586593">
    <property type="component" value="Unassembled WGS sequence"/>
</dbReference>
<reference evidence="11 12" key="1">
    <citation type="journal article" date="2024" name="Commun. Biol.">
        <title>Comparative genomic analysis of thermophilic fungi reveals convergent evolutionary adaptations and gene losses.</title>
        <authorList>
            <person name="Steindorff A.S."/>
            <person name="Aguilar-Pontes M.V."/>
            <person name="Robinson A.J."/>
            <person name="Andreopoulos B."/>
            <person name="LaButti K."/>
            <person name="Kuo A."/>
            <person name="Mondo S."/>
            <person name="Riley R."/>
            <person name="Otillar R."/>
            <person name="Haridas S."/>
            <person name="Lipzen A."/>
            <person name="Grimwood J."/>
            <person name="Schmutz J."/>
            <person name="Clum A."/>
            <person name="Reid I.D."/>
            <person name="Moisan M.C."/>
            <person name="Butler G."/>
            <person name="Nguyen T.T.M."/>
            <person name="Dewar K."/>
            <person name="Conant G."/>
            <person name="Drula E."/>
            <person name="Henrissat B."/>
            <person name="Hansel C."/>
            <person name="Singer S."/>
            <person name="Hutchinson M.I."/>
            <person name="de Vries R.P."/>
            <person name="Natvig D.O."/>
            <person name="Powell A.J."/>
            <person name="Tsang A."/>
            <person name="Grigoriev I.V."/>
        </authorList>
    </citation>
    <scope>NUCLEOTIDE SEQUENCE [LARGE SCALE GENOMIC DNA]</scope>
    <source>
        <strain evidence="11 12">ATCC 24622</strain>
    </source>
</reference>
<dbReference type="EMBL" id="JAZHXJ010000972">
    <property type="protein sequence ID" value="KAL1847532.1"/>
    <property type="molecule type" value="Genomic_DNA"/>
</dbReference>
<evidence type="ECO:0000256" key="9">
    <source>
        <dbReference type="ARBA" id="ARBA00023136"/>
    </source>
</evidence>
<keyword evidence="12" id="KW-1185">Reference proteome</keyword>
<evidence type="ECO:0000256" key="2">
    <source>
        <dbReference type="ARBA" id="ARBA00008274"/>
    </source>
</evidence>
<dbReference type="Pfam" id="PF00584">
    <property type="entry name" value="SecE"/>
    <property type="match status" value="1"/>
</dbReference>
<evidence type="ECO:0000256" key="10">
    <source>
        <dbReference type="SAM" id="Phobius"/>
    </source>
</evidence>
<keyword evidence="6" id="KW-0653">Protein transport</keyword>
<evidence type="ECO:0000313" key="12">
    <source>
        <dbReference type="Proteomes" id="UP001586593"/>
    </source>
</evidence>
<dbReference type="PROSITE" id="PS01067">
    <property type="entry name" value="SECE_SEC61G"/>
    <property type="match status" value="1"/>
</dbReference>
<keyword evidence="8" id="KW-0811">Translocation</keyword>
<feature type="transmembrane region" description="Helical" evidence="10">
    <location>
        <begin position="34"/>
        <end position="55"/>
    </location>
</feature>
<proteinExistence type="inferred from homology"/>
<protein>
    <submittedName>
        <fullName evidence="11">Uncharacterized protein</fullName>
    </submittedName>
</protein>
<dbReference type="Gene3D" id="1.20.5.820">
    <property type="entry name" value="Preprotein translocase SecE subunit"/>
    <property type="match status" value="1"/>
</dbReference>
<organism evidence="11 12">
    <name type="scientific">Phialemonium thermophilum</name>
    <dbReference type="NCBI Taxonomy" id="223376"/>
    <lineage>
        <taxon>Eukaryota</taxon>
        <taxon>Fungi</taxon>
        <taxon>Dikarya</taxon>
        <taxon>Ascomycota</taxon>
        <taxon>Pezizomycotina</taxon>
        <taxon>Sordariomycetes</taxon>
        <taxon>Sordariomycetidae</taxon>
        <taxon>Cephalothecales</taxon>
        <taxon>Cephalothecaceae</taxon>
        <taxon>Phialemonium</taxon>
    </lineage>
</organism>
<dbReference type="InterPro" id="IPR001901">
    <property type="entry name" value="Translocase_SecE/Sec61-g"/>
</dbReference>
<dbReference type="InterPro" id="IPR008158">
    <property type="entry name" value="Translocase_Sec61-g"/>
</dbReference>
<dbReference type="PANTHER" id="PTHR12309">
    <property type="entry name" value="SEC61 GAMMA SUBUNIT"/>
    <property type="match status" value="1"/>
</dbReference>
<accession>A0ABR3VX80</accession>
<evidence type="ECO:0000313" key="11">
    <source>
        <dbReference type="EMBL" id="KAL1847532.1"/>
    </source>
</evidence>
<evidence type="ECO:0000256" key="5">
    <source>
        <dbReference type="ARBA" id="ARBA00022824"/>
    </source>
</evidence>
<evidence type="ECO:0000256" key="3">
    <source>
        <dbReference type="ARBA" id="ARBA00022448"/>
    </source>
</evidence>
<evidence type="ECO:0000256" key="4">
    <source>
        <dbReference type="ARBA" id="ARBA00022692"/>
    </source>
</evidence>
<dbReference type="SUPFAM" id="SSF103456">
    <property type="entry name" value="Preprotein translocase SecE subunit"/>
    <property type="match status" value="1"/>
</dbReference>
<name>A0ABR3VX80_9PEZI</name>
<dbReference type="InterPro" id="IPR023391">
    <property type="entry name" value="Prot_translocase_SecE_dom_sf"/>
</dbReference>
<dbReference type="HAMAP" id="MF_00422">
    <property type="entry name" value="SecE"/>
    <property type="match status" value="1"/>
</dbReference>
<comment type="subcellular location">
    <subcellularLocation>
        <location evidence="1">Endoplasmic reticulum membrane</location>
        <topology evidence="1">Single-pass membrane protein</topology>
    </subcellularLocation>
</comment>
<keyword evidence="4 10" id="KW-0812">Transmembrane</keyword>
<comment type="similarity">
    <text evidence="2">Belongs to the SecE/SEC61-gamma family.</text>
</comment>
<evidence type="ECO:0000256" key="7">
    <source>
        <dbReference type="ARBA" id="ARBA00022989"/>
    </source>
</evidence>
<keyword evidence="9 10" id="KW-0472">Membrane</keyword>
<evidence type="ECO:0000256" key="1">
    <source>
        <dbReference type="ARBA" id="ARBA00004389"/>
    </source>
</evidence>
<keyword evidence="7 10" id="KW-1133">Transmembrane helix</keyword>
<evidence type="ECO:0000256" key="8">
    <source>
        <dbReference type="ARBA" id="ARBA00023010"/>
    </source>
</evidence>
<keyword evidence="5" id="KW-0256">Endoplasmic reticulum</keyword>
<comment type="caution">
    <text evidence="11">The sequence shown here is derived from an EMBL/GenBank/DDBJ whole genome shotgun (WGS) entry which is preliminary data.</text>
</comment>